<dbReference type="PANTHER" id="PTHR46621:SF1">
    <property type="entry name" value="SNRNA-ACTIVATING PROTEIN COMPLEX SUBUNIT 4"/>
    <property type="match status" value="1"/>
</dbReference>
<keyword evidence="1" id="KW-0805">Transcription regulation</keyword>
<dbReference type="GO" id="GO:0001006">
    <property type="term" value="F:RNA polymerase III type 3 promoter sequence-specific DNA binding"/>
    <property type="evidence" value="ECO:0007669"/>
    <property type="project" value="TreeGrafter"/>
</dbReference>
<proteinExistence type="predicted"/>
<dbReference type="GeneID" id="63694241"/>
<dbReference type="InterPro" id="IPR009057">
    <property type="entry name" value="Homeodomain-like_sf"/>
</dbReference>
<evidence type="ECO:0000259" key="6">
    <source>
        <dbReference type="PROSITE" id="PS50090"/>
    </source>
</evidence>
<dbReference type="InterPro" id="IPR051575">
    <property type="entry name" value="Myb-like_DNA-bd"/>
</dbReference>
<feature type="domain" description="HTH myb-type" evidence="7">
    <location>
        <begin position="1"/>
        <end position="56"/>
    </location>
</feature>
<feature type="domain" description="HTH myb-type" evidence="7">
    <location>
        <begin position="59"/>
        <end position="107"/>
    </location>
</feature>
<reference evidence="9" key="1">
    <citation type="journal article" date="2014" name="Nat. Commun.">
        <title>Genomic adaptations of the halophilic Dead Sea filamentous fungus Eurotium rubrum.</title>
        <authorList>
            <person name="Kis-Papo T."/>
            <person name="Weig A.R."/>
            <person name="Riley R."/>
            <person name="Persoh D."/>
            <person name="Salamov A."/>
            <person name="Sun H."/>
            <person name="Lipzen A."/>
            <person name="Wasser S.P."/>
            <person name="Rambold G."/>
            <person name="Grigoriev I.V."/>
            <person name="Nevo E."/>
        </authorList>
    </citation>
    <scope>NUCLEOTIDE SEQUENCE [LARGE SCALE GENOMIC DNA]</scope>
    <source>
        <strain evidence="9">CBS 135680</strain>
    </source>
</reference>
<evidence type="ECO:0000256" key="2">
    <source>
        <dbReference type="ARBA" id="ARBA00023125"/>
    </source>
</evidence>
<dbReference type="RefSeq" id="XP_040637270.1">
    <property type="nucleotide sequence ID" value="XM_040779117.1"/>
</dbReference>
<dbReference type="AlphaFoldDB" id="A0A017S9J5"/>
<dbReference type="PROSITE" id="PS50090">
    <property type="entry name" value="MYB_LIKE"/>
    <property type="match status" value="3"/>
</dbReference>
<evidence type="ECO:0008006" key="10">
    <source>
        <dbReference type="Google" id="ProtNLM"/>
    </source>
</evidence>
<dbReference type="CDD" id="cd00167">
    <property type="entry name" value="SANT"/>
    <property type="match status" value="3"/>
</dbReference>
<dbReference type="PROSITE" id="PS51294">
    <property type="entry name" value="HTH_MYB"/>
    <property type="match status" value="3"/>
</dbReference>
<dbReference type="OrthoDB" id="2143914at2759"/>
<protein>
    <recommendedName>
        <fullName evidence="10">Homeodomain-like protein</fullName>
    </recommendedName>
</protein>
<feature type="domain" description="Myb-like" evidence="6">
    <location>
        <begin position="53"/>
        <end position="103"/>
    </location>
</feature>
<evidence type="ECO:0000256" key="3">
    <source>
        <dbReference type="ARBA" id="ARBA00023163"/>
    </source>
</evidence>
<dbReference type="GO" id="GO:0042795">
    <property type="term" value="P:snRNA transcription by RNA polymerase II"/>
    <property type="evidence" value="ECO:0007669"/>
    <property type="project" value="TreeGrafter"/>
</dbReference>
<dbReference type="SMART" id="SM00717">
    <property type="entry name" value="SANT"/>
    <property type="match status" value="3"/>
</dbReference>
<evidence type="ECO:0000313" key="9">
    <source>
        <dbReference type="Proteomes" id="UP000019804"/>
    </source>
</evidence>
<sequence>MAKERRKWTQKEDDIMKIAVGKDVDRVDWLSIAEHLPGRNNKECRKRWHQKFATSTNYGSWTDKEDERLHTAIGQHGTKWALVAQAVGTRSSEQCSKRWSDVLNPELNRSPWTDADDNLLESSVDTHGRNWKSIAQLHFQDRSALSLKNRHALLLRRQARGIQNQRDFLPSLESDGPGPQQGALTTPGHSPHSSQSAADEFESTPDNQNDIQNSLPHSHGNSASIPTVVSSGGFGGDSFTPFGQNSNVALDMSTYNNNFFADDMSQLIQDSSFSPEQLQQSHQQQHVYPEMSSFNPLPAGIDYSVPPTPPSMVQNSKGSSEETEWEEFLCLGISCPRKGLEAFKMAVLEAVTKGPSCLASDDDDKVQIMLKVRRKPQVVFESRKT</sequence>
<dbReference type="InterPro" id="IPR017930">
    <property type="entry name" value="Myb_dom"/>
</dbReference>
<accession>A0A017S9J5</accession>
<dbReference type="STRING" id="1388766.A0A017S9J5"/>
<dbReference type="Gene3D" id="1.10.10.60">
    <property type="entry name" value="Homeodomain-like"/>
    <property type="match status" value="3"/>
</dbReference>
<keyword evidence="9" id="KW-1185">Reference proteome</keyword>
<dbReference type="EMBL" id="KK088430">
    <property type="protein sequence ID" value="EYE93582.1"/>
    <property type="molecule type" value="Genomic_DNA"/>
</dbReference>
<keyword evidence="2" id="KW-0238">DNA-binding</keyword>
<evidence type="ECO:0000256" key="4">
    <source>
        <dbReference type="ARBA" id="ARBA00023242"/>
    </source>
</evidence>
<feature type="compositionally biased region" description="Polar residues" evidence="5">
    <location>
        <begin position="182"/>
        <end position="197"/>
    </location>
</feature>
<dbReference type="Pfam" id="PF13921">
    <property type="entry name" value="Myb_DNA-bind_6"/>
    <property type="match status" value="1"/>
</dbReference>
<keyword evidence="4" id="KW-0539">Nucleus</keyword>
<dbReference type="GO" id="GO:0000978">
    <property type="term" value="F:RNA polymerase II cis-regulatory region sequence-specific DNA binding"/>
    <property type="evidence" value="ECO:0007669"/>
    <property type="project" value="TreeGrafter"/>
</dbReference>
<organism evidence="8 9">
    <name type="scientific">Aspergillus ruber (strain CBS 135680)</name>
    <dbReference type="NCBI Taxonomy" id="1388766"/>
    <lineage>
        <taxon>Eukaryota</taxon>
        <taxon>Fungi</taxon>
        <taxon>Dikarya</taxon>
        <taxon>Ascomycota</taxon>
        <taxon>Pezizomycotina</taxon>
        <taxon>Eurotiomycetes</taxon>
        <taxon>Eurotiomycetidae</taxon>
        <taxon>Eurotiales</taxon>
        <taxon>Aspergillaceae</taxon>
        <taxon>Aspergillus</taxon>
        <taxon>Aspergillus subgen. Aspergillus</taxon>
    </lineage>
</organism>
<name>A0A017S9J5_ASPRC</name>
<evidence type="ECO:0000256" key="1">
    <source>
        <dbReference type="ARBA" id="ARBA00023015"/>
    </source>
</evidence>
<feature type="domain" description="Myb-like" evidence="6">
    <location>
        <begin position="104"/>
        <end position="155"/>
    </location>
</feature>
<dbReference type="GO" id="GO:0042796">
    <property type="term" value="P:snRNA transcription by RNA polymerase III"/>
    <property type="evidence" value="ECO:0007669"/>
    <property type="project" value="TreeGrafter"/>
</dbReference>
<dbReference type="PANTHER" id="PTHR46621">
    <property type="entry name" value="SNRNA-ACTIVATING PROTEIN COMPLEX SUBUNIT 4"/>
    <property type="match status" value="1"/>
</dbReference>
<feature type="compositionally biased region" description="Polar residues" evidence="5">
    <location>
        <begin position="204"/>
        <end position="229"/>
    </location>
</feature>
<feature type="region of interest" description="Disordered" evidence="5">
    <location>
        <begin position="168"/>
        <end position="229"/>
    </location>
</feature>
<dbReference type="Proteomes" id="UP000019804">
    <property type="component" value="Unassembled WGS sequence"/>
</dbReference>
<gene>
    <name evidence="8" type="ORF">EURHEDRAFT_378936</name>
</gene>
<evidence type="ECO:0000313" key="8">
    <source>
        <dbReference type="EMBL" id="EYE93582.1"/>
    </source>
</evidence>
<keyword evidence="3" id="KW-0804">Transcription</keyword>
<dbReference type="Pfam" id="PF00249">
    <property type="entry name" value="Myb_DNA-binding"/>
    <property type="match status" value="1"/>
</dbReference>
<dbReference type="SUPFAM" id="SSF46689">
    <property type="entry name" value="Homeodomain-like"/>
    <property type="match status" value="2"/>
</dbReference>
<dbReference type="HOGENOM" id="CLU_762895_0_0_1"/>
<dbReference type="GO" id="GO:0019185">
    <property type="term" value="C:snRNA-activating protein complex"/>
    <property type="evidence" value="ECO:0007669"/>
    <property type="project" value="TreeGrafter"/>
</dbReference>
<feature type="domain" description="Myb-like" evidence="6">
    <location>
        <begin position="1"/>
        <end position="52"/>
    </location>
</feature>
<evidence type="ECO:0000256" key="5">
    <source>
        <dbReference type="SAM" id="MobiDB-lite"/>
    </source>
</evidence>
<feature type="domain" description="HTH myb-type" evidence="7">
    <location>
        <begin position="108"/>
        <end position="159"/>
    </location>
</feature>
<evidence type="ECO:0000259" key="7">
    <source>
        <dbReference type="PROSITE" id="PS51294"/>
    </source>
</evidence>
<dbReference type="InterPro" id="IPR001005">
    <property type="entry name" value="SANT/Myb"/>
</dbReference>